<dbReference type="CDD" id="cd06305">
    <property type="entry name" value="PBP1_methylthioribose_binding-like"/>
    <property type="match status" value="1"/>
</dbReference>
<dbReference type="HOGENOM" id="CLU_037628_4_0_9"/>
<dbReference type="PANTHER" id="PTHR30036">
    <property type="entry name" value="D-XYLOSE-BINDING PERIPLASMIC PROTEIN"/>
    <property type="match status" value="1"/>
</dbReference>
<sequence>MKGLINKGSVYLFAIFFLIGSVLSGCGVTSTSKADNVSASSSETAGDQPTTVKKKRIALVVQFNIGSFSSQYIAGVKEEVEKLGGELTVLSGDNDLAKMASHVDAAVTQQFDGILLDHGRADSLAPGVQKALAQKTPIVAFDTGLDIPGVTVVEQDDIKLAEQTLNKMAQDTGGKGNIVKIWVAGFTPMERRQIAYKAFMDKNPGFNEIAAFGSASANTALDTQAQMEAILKQYPNKGDITAVWTAWNEFAKGATRAIQQAGRNEIKVYGIDMSDEDLQMLQDQNSPWIATAAVDPSDIGRVQARYLFKKLKGEQVPDKASLNPVLITREQLPKEPVKMADLNKYVKEWGTSTQGQ</sequence>
<dbReference type="SUPFAM" id="SSF53822">
    <property type="entry name" value="Periplasmic binding protein-like I"/>
    <property type="match status" value="1"/>
</dbReference>
<evidence type="ECO:0000256" key="1">
    <source>
        <dbReference type="ARBA" id="ARBA00004196"/>
    </source>
</evidence>
<evidence type="ECO:0000313" key="5">
    <source>
        <dbReference type="Proteomes" id="UP000005850"/>
    </source>
</evidence>
<dbReference type="PROSITE" id="PS51257">
    <property type="entry name" value="PROKAR_LIPOPROTEIN"/>
    <property type="match status" value="1"/>
</dbReference>
<accession>A0A075R3H7</accession>
<keyword evidence="5" id="KW-1185">Reference proteome</keyword>
<dbReference type="STRING" id="1042163.BRLA_c027630"/>
<name>A0A075R3H7_BRELA</name>
<dbReference type="InterPro" id="IPR025997">
    <property type="entry name" value="SBP_2_dom"/>
</dbReference>
<evidence type="ECO:0000256" key="2">
    <source>
        <dbReference type="ARBA" id="ARBA00007639"/>
    </source>
</evidence>
<gene>
    <name evidence="4" type="primary">rbsB_1</name>
    <name evidence="4" type="ORF">BRLA_c027630</name>
</gene>
<dbReference type="KEGG" id="blr:BRLA_c027630"/>
<dbReference type="GO" id="GO:0030246">
    <property type="term" value="F:carbohydrate binding"/>
    <property type="evidence" value="ECO:0007669"/>
    <property type="project" value="TreeGrafter"/>
</dbReference>
<dbReference type="Pfam" id="PF13407">
    <property type="entry name" value="Peripla_BP_4"/>
    <property type="match status" value="1"/>
</dbReference>
<proteinExistence type="inferred from homology"/>
<dbReference type="GO" id="GO:0030288">
    <property type="term" value="C:outer membrane-bounded periplasmic space"/>
    <property type="evidence" value="ECO:0007669"/>
    <property type="project" value="TreeGrafter"/>
</dbReference>
<protein>
    <submittedName>
        <fullName evidence="4">D-ribose-binding periplasmic protein</fullName>
    </submittedName>
</protein>
<comment type="subcellular location">
    <subcellularLocation>
        <location evidence="1">Cell envelope</location>
    </subcellularLocation>
</comment>
<dbReference type="InterPro" id="IPR028082">
    <property type="entry name" value="Peripla_BP_I"/>
</dbReference>
<dbReference type="Proteomes" id="UP000005850">
    <property type="component" value="Chromosome"/>
</dbReference>
<dbReference type="PANTHER" id="PTHR30036:SF7">
    <property type="entry name" value="ABC TRANSPORTER PERIPLASMIC-BINDING PROTEIN YPHF"/>
    <property type="match status" value="1"/>
</dbReference>
<dbReference type="EMBL" id="CP007806">
    <property type="protein sequence ID" value="AIG27082.1"/>
    <property type="molecule type" value="Genomic_DNA"/>
</dbReference>
<comment type="similarity">
    <text evidence="2">Belongs to the bacterial solute-binding protein 2 family.</text>
</comment>
<organism evidence="4 5">
    <name type="scientific">Brevibacillus laterosporus LMG 15441</name>
    <dbReference type="NCBI Taxonomy" id="1042163"/>
    <lineage>
        <taxon>Bacteria</taxon>
        <taxon>Bacillati</taxon>
        <taxon>Bacillota</taxon>
        <taxon>Bacilli</taxon>
        <taxon>Bacillales</taxon>
        <taxon>Paenibacillaceae</taxon>
        <taxon>Brevibacillus</taxon>
    </lineage>
</organism>
<evidence type="ECO:0000259" key="3">
    <source>
        <dbReference type="Pfam" id="PF13407"/>
    </source>
</evidence>
<dbReference type="eggNOG" id="COG1879">
    <property type="taxonomic scope" value="Bacteria"/>
</dbReference>
<dbReference type="AlphaFoldDB" id="A0A075R3H7"/>
<dbReference type="InterPro" id="IPR050555">
    <property type="entry name" value="Bact_Solute-Bind_Prot2"/>
</dbReference>
<feature type="domain" description="Periplasmic binding protein" evidence="3">
    <location>
        <begin position="57"/>
        <end position="315"/>
    </location>
</feature>
<reference evidence="4 5" key="1">
    <citation type="journal article" date="2011" name="J. Bacteriol.">
        <title>Genome sequence of Brevibacillus laterosporus LMG 15441, a pathogen of invertebrates.</title>
        <authorList>
            <person name="Djukic M."/>
            <person name="Poehlein A."/>
            <person name="Thurmer A."/>
            <person name="Daniel R."/>
        </authorList>
    </citation>
    <scope>NUCLEOTIDE SEQUENCE [LARGE SCALE GENOMIC DNA]</scope>
    <source>
        <strain evidence="4 5">LMG 15441</strain>
    </source>
</reference>
<dbReference type="Gene3D" id="3.40.50.2300">
    <property type="match status" value="2"/>
</dbReference>
<evidence type="ECO:0000313" key="4">
    <source>
        <dbReference type="EMBL" id="AIG27082.1"/>
    </source>
</evidence>